<dbReference type="Gene3D" id="2.60.40.10">
    <property type="entry name" value="Immunoglobulins"/>
    <property type="match status" value="2"/>
</dbReference>
<dbReference type="InterPro" id="IPR053171">
    <property type="entry name" value="Viral_Tip_Attach_Protein"/>
</dbReference>
<dbReference type="PROSITE" id="PS50853">
    <property type="entry name" value="FN3"/>
    <property type="match status" value="2"/>
</dbReference>
<name>D6CTL0_THIA3</name>
<dbReference type="PANTHER" id="PTHR36251:SF2">
    <property type="entry name" value="GIFSY-2 PROPHAGE HOST SPECIFICITY PROTEIN J, PHAGE LAMBDA"/>
    <property type="match status" value="1"/>
</dbReference>
<proteinExistence type="predicted"/>
<dbReference type="OrthoDB" id="109844at2"/>
<evidence type="ECO:0000313" key="4">
    <source>
        <dbReference type="Proteomes" id="UP000002372"/>
    </source>
</evidence>
<reference evidence="4" key="2">
    <citation type="journal article" date="2010" name="PLoS Genet.">
        <title>Structure, function, and evolution of the Thiomonas spp. genome.</title>
        <authorList>
            <person name="Arsene-Ploetze F."/>
            <person name="Koechler S."/>
            <person name="Marchal M."/>
            <person name="Coppee J.Y."/>
            <person name="Chandler M."/>
            <person name="Bonnefoy V."/>
            <person name="Brochier-Armanet C."/>
            <person name="Barakat M."/>
            <person name="Barbe V."/>
            <person name="Battaglia-Brunet F."/>
            <person name="Bruneel O."/>
            <person name="Bryan C.G."/>
            <person name="Cleiss-Arnold J."/>
            <person name="Cruveiller S."/>
            <person name="Erhardt M."/>
            <person name="Heinrich-Salmeron A."/>
            <person name="Hommais F."/>
            <person name="Joulian C."/>
            <person name="Krin E."/>
            <person name="Lieutaud A."/>
            <person name="Lievremont D."/>
            <person name="Michel C."/>
            <person name="Muller D."/>
            <person name="Ortet P."/>
            <person name="Proux C."/>
            <person name="Siguier P."/>
            <person name="Roche D."/>
            <person name="Rouy Z."/>
            <person name="Salvignol G."/>
            <person name="Slyemi D."/>
            <person name="Talla E."/>
            <person name="Weiss S."/>
            <person name="Weissenbach J."/>
            <person name="Medigue C."/>
            <person name="Bertin P.N."/>
        </authorList>
    </citation>
    <scope>NUCLEOTIDE SEQUENCE [LARGE SCALE GENOMIC DNA]</scope>
    <source>
        <strain evidence="4">DSM 22701 / CIP 110005 / 3As</strain>
    </source>
</reference>
<dbReference type="EMBL" id="FP475956">
    <property type="protein sequence ID" value="CAZ88629.1"/>
    <property type="molecule type" value="Genomic_DNA"/>
</dbReference>
<reference evidence="2" key="3">
    <citation type="submission" date="2010-07" db="EMBL/GenBank/DDBJ databases">
        <authorList>
            <person name="Genoscope - CEA"/>
        </authorList>
    </citation>
    <scope>NUCLEOTIDE SEQUENCE</scope>
    <source>
        <strain evidence="2">3As</strain>
    </source>
</reference>
<dbReference type="InterPro" id="IPR055385">
    <property type="entry name" value="GpJ_HDII-ins2"/>
</dbReference>
<dbReference type="CDD" id="cd00063">
    <property type="entry name" value="FN3"/>
    <property type="match status" value="1"/>
</dbReference>
<evidence type="ECO:0000313" key="2">
    <source>
        <dbReference type="EMBL" id="CAZ88629.1"/>
    </source>
</evidence>
<dbReference type="PANTHER" id="PTHR36251">
    <property type="entry name" value="FELS-1 PROPHAGE HOST SPECIFICITY PROTEIN-RELATED"/>
    <property type="match status" value="1"/>
</dbReference>
<evidence type="ECO:0000313" key="5">
    <source>
        <dbReference type="Proteomes" id="UP000078599"/>
    </source>
</evidence>
<feature type="domain" description="Fibronectin type-III" evidence="1">
    <location>
        <begin position="904"/>
        <end position="998"/>
    </location>
</feature>
<sequence length="1234" mass="128859">MRADLLIRGAGGGGKGGGGSGGVSESPNTLRSSQKALVLDAWCEGPIVGLANGAQSVFLDKTPLQNADGSWNFNGFVFEYATGTPGAVGVTNAAGYAGSDAQNTISVHAKVYQATPVVQAVTAANVNALRVSLMTPALTDTDAKTGNIGGTSVAFQIALNTNGGGFVTVVGDSFNGKTTSQYTRDYLIPLTGTGPWEVQVTRLTPDTGSSLLANDLYFDALTLVSNASLAYPHTAMAAIAIDAMQFDHIPARAYDVRGLIVQVPSNYDPATRSYTGTWDGTFRLAWTDNPAWCFYDLLTNERYGLGGLIDASSIDKWSLYTISQYCDQTVPDGFGGLEPRFTCNLLLASQQDAYAAVQHMASIFRAIVYWGAGALHVSQDSPADPVMMFAPANVAGGAFSYQGTSLRARHTVAQVTWNDPDNGYATVVEYVQDDALVAKYGVVTAQVRALGCTRRGQAHRLGKWLLYSESLQTETVTFRCAMDGMYLAPGDIIQTSDPTRAGVRMGGRMLDVSADLLTLTLDAAPPAASGLSAQVLLPDGSLVKQAVAGVTGNQIVLAAALPQTPVPGALVLLSDAQVQPELWQVVTLTEANATQIDVAAVAYNASKYALIEDGLALTTPATSLIAAVPAAPSNLNLLVSRYVIDIGVAGLRGTVSWSASGACRYRVVWNKANAPATTIMTDQHSVDIESLEIGVPYTFTVTAFSAVGQVSPAATLSVTPAPAPPPTIADVAGLQAAVQSNGVLLSWTDVADPMRYDYEIREGVDWVSGTLVGFYAGTSAHVPPLPQTQYDWWIKARNLLLVESVNATPASLSVTAPQAPGVTASLSGDHYVLGWLLPASMFPVDHYVIATGAQAASARVIANNKTTQYQSKVDWAGTQTFWIAAVDAAGNQGAWAMAQLVVTPPAAPTLIAQVIDNNVLLSWTDATATLPVVTYQVRRGPAAGTFDAAQIIGTQAGLFTTVFETSAGTYRYWVAAVDSAGNVGTPGAVAAAVNAPPDYVLHADIFSTFAGTLTKAVLDEGAITLPVDTASTWAQHFSARSWNAPQDQIAAGLPIYAQPALAAGSYEEVIDYGAVLSATNVQVTPTTTVVAGTPALSITVSSSNVGPAGPWTDYAGANVYLTDFRWVKVLLTVTAPDATSLLEISRLEIKLSVKLKNDAGTVLANAADANGTAVAFNVPFVDVTSITVTPAGTSPLVALYDFSGHANPSGFSVYLFTPAGQRSSGAVSWAAKGY</sequence>
<feature type="domain" description="Fibronectin type-III" evidence="1">
    <location>
        <begin position="631"/>
        <end position="726"/>
    </location>
</feature>
<reference evidence="3 5" key="4">
    <citation type="submission" date="2015-03" db="EMBL/GenBank/DDBJ databases">
        <authorList>
            <person name="Regsiter A."/>
            <person name="william w."/>
        </authorList>
    </citation>
    <scope>NUCLEOTIDE SEQUENCE [LARGE SCALE GENOMIC DNA]</scope>
    <source>
        <strain evidence="3 5">CB1</strain>
    </source>
</reference>
<dbReference type="Proteomes" id="UP000078599">
    <property type="component" value="Unassembled WGS sequence"/>
</dbReference>
<dbReference type="Pfam" id="PF24801">
    <property type="entry name" value="FNIII-A_GpJ"/>
    <property type="match status" value="1"/>
</dbReference>
<dbReference type="InterPro" id="IPR036116">
    <property type="entry name" value="FN3_sf"/>
</dbReference>
<dbReference type="SMART" id="SM00060">
    <property type="entry name" value="FN3"/>
    <property type="match status" value="2"/>
</dbReference>
<accession>D6CTL0</accession>
<dbReference type="SUPFAM" id="SSF49265">
    <property type="entry name" value="Fibronectin type III"/>
    <property type="match status" value="2"/>
</dbReference>
<evidence type="ECO:0000313" key="3">
    <source>
        <dbReference type="EMBL" id="CQR32071.1"/>
    </source>
</evidence>
<dbReference type="HOGENOM" id="CLU_000143_3_6_4"/>
<dbReference type="InterPro" id="IPR003961">
    <property type="entry name" value="FN3_dom"/>
</dbReference>
<reference key="1">
    <citation type="submission" date="2009-07" db="EMBL/GenBank/DDBJ databases">
        <authorList>
            <person name="Genoscope - CEA"/>
        </authorList>
    </citation>
    <scope>NUCLEOTIDE SEQUENCE</scope>
    <source>
        <strain>3As</strain>
    </source>
</reference>
<keyword evidence="5" id="KW-1185">Reference proteome</keyword>
<dbReference type="Proteomes" id="UP000002372">
    <property type="component" value="Chromosome"/>
</dbReference>
<evidence type="ECO:0000259" key="1">
    <source>
        <dbReference type="PROSITE" id="PS50853"/>
    </source>
</evidence>
<dbReference type="Pfam" id="PF13550">
    <property type="entry name" value="Phage-tail_3"/>
    <property type="match status" value="1"/>
</dbReference>
<organism evidence="2 4">
    <name type="scientific">Thiomonas arsenitoxydans (strain DSM 22701 / CIP 110005 / 3As)</name>
    <dbReference type="NCBI Taxonomy" id="426114"/>
    <lineage>
        <taxon>Bacteria</taxon>
        <taxon>Pseudomonadati</taxon>
        <taxon>Pseudomonadota</taxon>
        <taxon>Betaproteobacteria</taxon>
        <taxon>Burkholderiales</taxon>
        <taxon>Thiomonas</taxon>
    </lineage>
</organism>
<gene>
    <name evidence="2" type="ordered locus">THI_1966</name>
    <name evidence="3" type="ORF">THICB1_20061</name>
</gene>
<dbReference type="KEGG" id="thi:THI_1966"/>
<dbReference type="InterPro" id="IPR032876">
    <property type="entry name" value="J_dom"/>
</dbReference>
<dbReference type="AlphaFoldDB" id="D6CTL0"/>
<dbReference type="InterPro" id="IPR013783">
    <property type="entry name" value="Ig-like_fold"/>
</dbReference>
<dbReference type="EMBL" id="CTRI01000012">
    <property type="protein sequence ID" value="CQR32071.1"/>
    <property type="molecule type" value="Genomic_DNA"/>
</dbReference>
<dbReference type="RefSeq" id="WP_013105948.1">
    <property type="nucleotide sequence ID" value="NC_014145.1"/>
</dbReference>
<protein>
    <submittedName>
        <fullName evidence="2">Phage-related protein, tail component</fullName>
    </submittedName>
</protein>
<dbReference type="eggNOG" id="COG4733">
    <property type="taxonomic scope" value="Bacteria"/>
</dbReference>